<feature type="domain" description="Glycosyltransferase 2-like" evidence="6">
    <location>
        <begin position="12"/>
        <end position="167"/>
    </location>
</feature>
<dbReference type="EMBL" id="JALEMU010000047">
    <property type="protein sequence ID" value="MCI5755230.1"/>
    <property type="molecule type" value="Genomic_DNA"/>
</dbReference>
<reference evidence="8 9" key="1">
    <citation type="submission" date="2022-03" db="EMBL/GenBank/DDBJ databases">
        <title>Metagenome-assembled genomes from swine fecal metagenomes.</title>
        <authorList>
            <person name="Holman D.B."/>
            <person name="Kommadath A."/>
        </authorList>
    </citation>
    <scope>NUCLEOTIDE SEQUENCE [LARGE SCALE GENOMIC DNA]</scope>
    <source>
        <strain evidence="8">SUG147</strain>
    </source>
</reference>
<dbReference type="AlphaFoldDB" id="A0AAE3FGY3"/>
<organism evidence="8 9">
    <name type="scientific">Candidatus Colimorpha enterica</name>
    <dbReference type="NCBI Taxonomy" id="3083063"/>
    <lineage>
        <taxon>Bacteria</taxon>
        <taxon>Pseudomonadati</taxon>
        <taxon>Bacteroidota</taxon>
        <taxon>Bacteroidia</taxon>
        <taxon>Bacteroidales</taxon>
        <taxon>Candidatus Colimorpha</taxon>
    </lineage>
</organism>
<keyword evidence="4 5" id="KW-0472">Membrane</keyword>
<dbReference type="PANTHER" id="PTHR10859:SF114">
    <property type="entry name" value="DOLICHOL-PHOSPHATE MANNOSYLTRANSFERASE"/>
    <property type="match status" value="1"/>
</dbReference>
<evidence type="ECO:0000313" key="9">
    <source>
        <dbReference type="Proteomes" id="UP001139365"/>
    </source>
</evidence>
<dbReference type="Pfam" id="PF04138">
    <property type="entry name" value="GtrA_DPMS_TM"/>
    <property type="match status" value="1"/>
</dbReference>
<comment type="subcellular location">
    <subcellularLocation>
        <location evidence="1">Membrane</location>
        <topology evidence="1">Multi-pass membrane protein</topology>
    </subcellularLocation>
</comment>
<name>A0AAE3FGY3_9BACT</name>
<evidence type="ECO:0000313" key="8">
    <source>
        <dbReference type="EMBL" id="MCI5755230.1"/>
    </source>
</evidence>
<comment type="caution">
    <text evidence="8">The sequence shown here is derived from an EMBL/GenBank/DDBJ whole genome shotgun (WGS) entry which is preliminary data.</text>
</comment>
<keyword evidence="2 5" id="KW-0812">Transmembrane</keyword>
<dbReference type="InterPro" id="IPR001173">
    <property type="entry name" value="Glyco_trans_2-like"/>
</dbReference>
<evidence type="ECO:0000259" key="7">
    <source>
        <dbReference type="Pfam" id="PF04138"/>
    </source>
</evidence>
<keyword evidence="3 5" id="KW-1133">Transmembrane helix</keyword>
<sequence>MSGRNTMPENITVIIPSYCPDDRLLATVQGLIAAGADDIAVINDGSGKEYEPVFDEVRSIPCCTVIEHASNRGKGAAIKSGMVFCLTERPASRGIVTVDGDGHHRVRDAVSCAHRMISSGRVIIGQRGRNDKTISPRGRYGNRITSFAISVVCGFNIPDPLSGLRGIPAKFLPVFLKTKGDRYDFETNMLLDLKRKSIPFRLFSITGEFFPDGKKSHFRLFRDSAGIFAEILRYFGQQFRYMLSSALCYSFEYIVYRILLGYLPVLGITLTNYICRAMAGSLNFFINKKVVFRIKKKNITTAVRYLAVSVFVMLLSTELIVIINKLFLTEKNTVAKFVKPPVDFAMFFVSYFLQKKWVFAPRKKKTV</sequence>
<dbReference type="InterPro" id="IPR007267">
    <property type="entry name" value="GtrA_DPMS_TM"/>
</dbReference>
<feature type="transmembrane region" description="Helical" evidence="5">
    <location>
        <begin position="305"/>
        <end position="328"/>
    </location>
</feature>
<evidence type="ECO:0000256" key="2">
    <source>
        <dbReference type="ARBA" id="ARBA00022692"/>
    </source>
</evidence>
<accession>A0AAE3FGY3</accession>
<dbReference type="PANTHER" id="PTHR10859">
    <property type="entry name" value="GLYCOSYL TRANSFERASE"/>
    <property type="match status" value="1"/>
</dbReference>
<evidence type="ECO:0000256" key="1">
    <source>
        <dbReference type="ARBA" id="ARBA00004141"/>
    </source>
</evidence>
<dbReference type="GO" id="GO:0000271">
    <property type="term" value="P:polysaccharide biosynthetic process"/>
    <property type="evidence" value="ECO:0007669"/>
    <property type="project" value="InterPro"/>
</dbReference>
<dbReference type="CDD" id="cd04179">
    <property type="entry name" value="DPM_DPG-synthase_like"/>
    <property type="match status" value="1"/>
</dbReference>
<evidence type="ECO:0000256" key="3">
    <source>
        <dbReference type="ARBA" id="ARBA00022989"/>
    </source>
</evidence>
<proteinExistence type="predicted"/>
<evidence type="ECO:0000256" key="4">
    <source>
        <dbReference type="ARBA" id="ARBA00023136"/>
    </source>
</evidence>
<protein>
    <submittedName>
        <fullName evidence="8">Bifunctional glycosyltransferase family 2/GtrA family protein</fullName>
    </submittedName>
</protein>
<evidence type="ECO:0000256" key="5">
    <source>
        <dbReference type="SAM" id="Phobius"/>
    </source>
</evidence>
<evidence type="ECO:0000259" key="6">
    <source>
        <dbReference type="Pfam" id="PF00535"/>
    </source>
</evidence>
<dbReference type="Pfam" id="PF00535">
    <property type="entry name" value="Glycos_transf_2"/>
    <property type="match status" value="1"/>
</dbReference>
<dbReference type="Gene3D" id="3.90.550.10">
    <property type="entry name" value="Spore Coat Polysaccharide Biosynthesis Protein SpsA, Chain A"/>
    <property type="match status" value="1"/>
</dbReference>
<feature type="domain" description="GtrA/DPMS transmembrane" evidence="7">
    <location>
        <begin position="240"/>
        <end position="359"/>
    </location>
</feature>
<dbReference type="SUPFAM" id="SSF53448">
    <property type="entry name" value="Nucleotide-diphospho-sugar transferases"/>
    <property type="match status" value="1"/>
</dbReference>
<dbReference type="InterPro" id="IPR029044">
    <property type="entry name" value="Nucleotide-diphossugar_trans"/>
</dbReference>
<dbReference type="GO" id="GO:0016020">
    <property type="term" value="C:membrane"/>
    <property type="evidence" value="ECO:0007669"/>
    <property type="project" value="UniProtKB-SubCell"/>
</dbReference>
<dbReference type="Proteomes" id="UP001139365">
    <property type="component" value="Unassembled WGS sequence"/>
</dbReference>
<gene>
    <name evidence="8" type="ORF">MR241_02915</name>
</gene>
<dbReference type="GO" id="GO:0006487">
    <property type="term" value="P:protein N-linked glycosylation"/>
    <property type="evidence" value="ECO:0007669"/>
    <property type="project" value="TreeGrafter"/>
</dbReference>